<dbReference type="InterPro" id="IPR022742">
    <property type="entry name" value="Hydrolase_4"/>
</dbReference>
<protein>
    <submittedName>
        <fullName evidence="3">Alpha/Beta hydrolase protein</fullName>
    </submittedName>
</protein>
<keyword evidence="4" id="KW-1185">Reference proteome</keyword>
<dbReference type="PANTHER" id="PTHR16138">
    <property type="entry name" value="MYCOPHENOLIC ACID ACYL-GLUCURONIDE ESTERASE, MITOCHONDRIAL"/>
    <property type="match status" value="1"/>
</dbReference>
<dbReference type="PANTHER" id="PTHR16138:SF7">
    <property type="entry name" value="PALMITOYL-PROTEIN THIOESTERASE ABHD10, MITOCHONDRIAL"/>
    <property type="match status" value="1"/>
</dbReference>
<comment type="caution">
    <text evidence="3">The sequence shown here is derived from an EMBL/GenBank/DDBJ whole genome shotgun (WGS) entry which is preliminary data.</text>
</comment>
<proteinExistence type="predicted"/>
<evidence type="ECO:0000256" key="1">
    <source>
        <dbReference type="ARBA" id="ARBA00022801"/>
    </source>
</evidence>
<dbReference type="GO" id="GO:0004553">
    <property type="term" value="F:hydrolase activity, hydrolyzing O-glycosyl compounds"/>
    <property type="evidence" value="ECO:0007669"/>
    <property type="project" value="TreeGrafter"/>
</dbReference>
<name>A0A397VH05_9GLOM</name>
<feature type="domain" description="Serine aminopeptidase S33" evidence="2">
    <location>
        <begin position="37"/>
        <end position="265"/>
    </location>
</feature>
<keyword evidence="1 3" id="KW-0378">Hydrolase</keyword>
<dbReference type="Proteomes" id="UP000266673">
    <property type="component" value="Unassembled WGS sequence"/>
</dbReference>
<dbReference type="AlphaFoldDB" id="A0A397VH05"/>
<reference evidence="3 4" key="1">
    <citation type="submission" date="2018-06" db="EMBL/GenBank/DDBJ databases">
        <title>Comparative genomics reveals the genomic features of Rhizophagus irregularis, R. cerebriforme, R. diaphanum and Gigaspora rosea, and their symbiotic lifestyle signature.</title>
        <authorList>
            <person name="Morin E."/>
            <person name="San Clemente H."/>
            <person name="Chen E.C.H."/>
            <person name="De La Providencia I."/>
            <person name="Hainaut M."/>
            <person name="Kuo A."/>
            <person name="Kohler A."/>
            <person name="Murat C."/>
            <person name="Tang N."/>
            <person name="Roy S."/>
            <person name="Loubradou J."/>
            <person name="Henrissat B."/>
            <person name="Grigoriev I.V."/>
            <person name="Corradi N."/>
            <person name="Roux C."/>
            <person name="Martin F.M."/>
        </authorList>
    </citation>
    <scope>NUCLEOTIDE SEQUENCE [LARGE SCALE GENOMIC DNA]</scope>
    <source>
        <strain evidence="3 4">DAOM 194757</strain>
    </source>
</reference>
<dbReference type="InterPro" id="IPR052382">
    <property type="entry name" value="ABHD10_acyl-thioesterase"/>
</dbReference>
<dbReference type="OrthoDB" id="408373at2759"/>
<gene>
    <name evidence="3" type="ORF">C2G38_1966682</name>
</gene>
<dbReference type="Pfam" id="PF12146">
    <property type="entry name" value="Hydrolase_4"/>
    <property type="match status" value="1"/>
</dbReference>
<evidence type="ECO:0000313" key="4">
    <source>
        <dbReference type="Proteomes" id="UP000266673"/>
    </source>
</evidence>
<evidence type="ECO:0000313" key="3">
    <source>
        <dbReference type="EMBL" id="RIB18586.1"/>
    </source>
</evidence>
<dbReference type="Gene3D" id="3.40.50.1820">
    <property type="entry name" value="alpha/beta hydrolase"/>
    <property type="match status" value="1"/>
</dbReference>
<dbReference type="InterPro" id="IPR029058">
    <property type="entry name" value="AB_hydrolase_fold"/>
</dbReference>
<dbReference type="STRING" id="44941.A0A397VH05"/>
<evidence type="ECO:0000259" key="2">
    <source>
        <dbReference type="Pfam" id="PF12146"/>
    </source>
</evidence>
<accession>A0A397VH05</accession>
<dbReference type="SUPFAM" id="SSF53474">
    <property type="entry name" value="alpha/beta-Hydrolases"/>
    <property type="match status" value="1"/>
</dbReference>
<organism evidence="3 4">
    <name type="scientific">Gigaspora rosea</name>
    <dbReference type="NCBI Taxonomy" id="44941"/>
    <lineage>
        <taxon>Eukaryota</taxon>
        <taxon>Fungi</taxon>
        <taxon>Fungi incertae sedis</taxon>
        <taxon>Mucoromycota</taxon>
        <taxon>Glomeromycotina</taxon>
        <taxon>Glomeromycetes</taxon>
        <taxon>Diversisporales</taxon>
        <taxon>Gigasporaceae</taxon>
        <taxon>Gigaspora</taxon>
    </lineage>
</organism>
<dbReference type="EMBL" id="QKWP01000531">
    <property type="protein sequence ID" value="RIB18586.1"/>
    <property type="molecule type" value="Genomic_DNA"/>
</dbReference>
<sequence>MATIRRLITTPNDYIAFQKFINNKTNNSNVKQRLPGVIFINGFHSEMQNSRKIKHLTKFCQQFGIDFLTFDHYAHGLSTGSFLNDPDNVTIGRWFNDLCLLMKHETCGPQVLVGSSMGAWLALLVLLKKKELRNRVNGIIGVAPSINFTEKIWKEVEDLGLLTNLSKNKPTEIIYNRPSKYSESGDYPISLHFLQESRNHYLHKEIMDSRNISCPITLIHGQNDNDVSYNDTLKWARWLTPDENTRENVKVVLIPDGDHRLSREQDLKILEDEITKICFKNSSS</sequence>